<dbReference type="SUPFAM" id="SSF55718">
    <property type="entry name" value="SCP-like"/>
    <property type="match status" value="1"/>
</dbReference>
<proteinExistence type="inferred from homology"/>
<gene>
    <name evidence="3" type="ORF">CSKR_102308</name>
</gene>
<evidence type="ECO:0000259" key="2">
    <source>
        <dbReference type="Pfam" id="PF01145"/>
    </source>
</evidence>
<reference evidence="3 4" key="1">
    <citation type="journal article" date="2018" name="Biotechnol. Adv.">
        <title>Improved genomic resources and new bioinformatic workflow for the carcinogenic parasite Clonorchis sinensis: Biotechnological implications.</title>
        <authorList>
            <person name="Wang D."/>
            <person name="Korhonen P.K."/>
            <person name="Gasser R.B."/>
            <person name="Young N.D."/>
        </authorList>
    </citation>
    <scope>NUCLEOTIDE SEQUENCE [LARGE SCALE GENOMIC DNA]</scope>
    <source>
        <strain evidence="3">Cs-k2</strain>
    </source>
</reference>
<evidence type="ECO:0000313" key="3">
    <source>
        <dbReference type="EMBL" id="KAG5444346.1"/>
    </source>
</evidence>
<dbReference type="STRING" id="79923.A0A419PK74"/>
<dbReference type="AlphaFoldDB" id="A0A419PK74"/>
<feature type="domain" description="Band 7" evidence="2">
    <location>
        <begin position="125"/>
        <end position="287"/>
    </location>
</feature>
<name>A0A419PK74_CLOSI</name>
<accession>A0A419PK74</accession>
<dbReference type="PANTHER" id="PTHR10264:SF19">
    <property type="entry name" value="AT06885P-RELATED"/>
    <property type="match status" value="1"/>
</dbReference>
<dbReference type="InParanoid" id="A0A419PK74"/>
<dbReference type="OrthoDB" id="3592703at2759"/>
<dbReference type="Gene3D" id="3.30.1050.10">
    <property type="entry name" value="SCP2 sterol-binding domain"/>
    <property type="match status" value="1"/>
</dbReference>
<comment type="caution">
    <text evidence="3">The sequence shown here is derived from an EMBL/GenBank/DDBJ whole genome shotgun (WGS) entry which is preliminary data.</text>
</comment>
<protein>
    <submittedName>
        <fullName evidence="3">Stomatin-like protein 1</fullName>
    </submittedName>
</protein>
<dbReference type="PANTHER" id="PTHR10264">
    <property type="entry name" value="BAND 7 PROTEIN-RELATED"/>
    <property type="match status" value="1"/>
</dbReference>
<dbReference type="Gene3D" id="3.30.479.30">
    <property type="entry name" value="Band 7 domain"/>
    <property type="match status" value="1"/>
</dbReference>
<dbReference type="InterPro" id="IPR043202">
    <property type="entry name" value="Band-7_stomatin-like"/>
</dbReference>
<dbReference type="InterPro" id="IPR036527">
    <property type="entry name" value="SCP2_sterol-bd_dom_sf"/>
</dbReference>
<evidence type="ECO:0000256" key="1">
    <source>
        <dbReference type="ARBA" id="ARBA00008164"/>
    </source>
</evidence>
<reference evidence="3 4" key="2">
    <citation type="journal article" date="2021" name="Genomics">
        <title>High-quality reference genome for Clonorchis sinensis.</title>
        <authorList>
            <person name="Young N.D."/>
            <person name="Stroehlein A.J."/>
            <person name="Kinkar L."/>
            <person name="Wang T."/>
            <person name="Sohn W.M."/>
            <person name="Chang B.C.H."/>
            <person name="Kaur P."/>
            <person name="Weisz D."/>
            <person name="Dudchenko O."/>
            <person name="Aiden E.L."/>
            <person name="Korhonen P.K."/>
            <person name="Gasser R.B."/>
        </authorList>
    </citation>
    <scope>NUCLEOTIDE SEQUENCE [LARGE SCALE GENOMIC DNA]</scope>
    <source>
        <strain evidence="3">Cs-k2</strain>
    </source>
</reference>
<dbReference type="InterPro" id="IPR001107">
    <property type="entry name" value="Band_7"/>
</dbReference>
<evidence type="ECO:0000313" key="4">
    <source>
        <dbReference type="Proteomes" id="UP000286415"/>
    </source>
</evidence>
<organism evidence="3 4">
    <name type="scientific">Clonorchis sinensis</name>
    <name type="common">Chinese liver fluke</name>
    <dbReference type="NCBI Taxonomy" id="79923"/>
    <lineage>
        <taxon>Eukaryota</taxon>
        <taxon>Metazoa</taxon>
        <taxon>Spiralia</taxon>
        <taxon>Lophotrochozoa</taxon>
        <taxon>Platyhelminthes</taxon>
        <taxon>Trematoda</taxon>
        <taxon>Digenea</taxon>
        <taxon>Opisthorchiida</taxon>
        <taxon>Opisthorchiata</taxon>
        <taxon>Opisthorchiidae</taxon>
        <taxon>Clonorchis</taxon>
    </lineage>
</organism>
<sequence length="476" mass="52413">MEVAAAPLPFKGHLKSLFRKGKSDGDKAVEATEYIFAYEDKTRREEAKQALSFGQSDLFGPPPTESKLISGTLPYEFPPAFEFTGNTIWDTEADSSPQYKTIFTYSELPVTVFGDGEHIAKHLSDNERLIVFRLGRRLKLKGPGFVLLLPFCDKHHLIRLDEQKLEVTSVQGGTEDQAVAELKCSLVYKLSDPDYAFLSTTEPPSKWLNTQAQLCLLASLARLSWKQLNDGGAKQDLVADAMSSLNLRCGAHGIIVSQMEILELHLIRPAPSPETMKKLKMSTIQKQLQAISAAFLHRASTSSVPNKHTEQTESVALTTVSELPTTLPPIQDNSKVLTSPLDTSRSIQENVCNQAIARAQPFLNNDLACRALGRTTMQLFVSSKAFSEPLPTVANALDDDQITLMYLDSRRGRAAMGALPAEDPPTVTLYLTASDMSDVLNGRLNLMEAVNQKAAFMVGDAAVFNKLRHLLYLKTA</sequence>
<comment type="similarity">
    <text evidence="1">Belongs to the band 7/mec-2 family.</text>
</comment>
<dbReference type="SUPFAM" id="SSF117892">
    <property type="entry name" value="Band 7/SPFH domain"/>
    <property type="match status" value="1"/>
</dbReference>
<dbReference type="InterPro" id="IPR036013">
    <property type="entry name" value="Band_7/SPFH_dom_sf"/>
</dbReference>
<dbReference type="Proteomes" id="UP000286415">
    <property type="component" value="Unassembled WGS sequence"/>
</dbReference>
<dbReference type="GO" id="GO:0005886">
    <property type="term" value="C:plasma membrane"/>
    <property type="evidence" value="ECO:0007669"/>
    <property type="project" value="InterPro"/>
</dbReference>
<dbReference type="Pfam" id="PF01145">
    <property type="entry name" value="Band_7"/>
    <property type="match status" value="1"/>
</dbReference>
<keyword evidence="4" id="KW-1185">Reference proteome</keyword>
<dbReference type="EMBL" id="NIRI02000056">
    <property type="protein sequence ID" value="KAG5444346.1"/>
    <property type="molecule type" value="Genomic_DNA"/>
</dbReference>